<evidence type="ECO:0000313" key="1">
    <source>
        <dbReference type="EMBL" id="MDC5738618.1"/>
    </source>
</evidence>
<protein>
    <submittedName>
        <fullName evidence="1">Uncharacterized protein</fullName>
    </submittedName>
</protein>
<comment type="caution">
    <text evidence="1">The sequence shown here is derived from an EMBL/GenBank/DDBJ whole genome shotgun (WGS) entry which is preliminary data.</text>
</comment>
<name>A0ABT5GN26_9VIBR</name>
<proteinExistence type="predicted"/>
<dbReference type="RefSeq" id="WP_272236610.1">
    <property type="nucleotide sequence ID" value="NZ_JAPFIQ010000013.1"/>
</dbReference>
<reference evidence="1" key="1">
    <citation type="submission" date="2022-11" db="EMBL/GenBank/DDBJ databases">
        <title>Role of the vibriolysin VemA secreted by the emergent pathogen Vibrio europaeus in the colonization of Manila clam mucus.</title>
        <authorList>
            <person name="Martinez C."/>
            <person name="Rodriguez S."/>
            <person name="Vences A."/>
            <person name="Barja J.L."/>
            <person name="Toranzo A.E."/>
            <person name="Dubert J."/>
        </authorList>
    </citation>
    <scope>NUCLEOTIDE SEQUENCE</scope>
    <source>
        <strain evidence="1">3454</strain>
    </source>
</reference>
<accession>A0ABT5GN26</accession>
<gene>
    <name evidence="1" type="ORF">OPW20_01005</name>
</gene>
<sequence>MKIQKTHTLLVPTLGKTEVVIRALSYEEDAQLVELATEKDDQGNPIKDEKGEVKINAEKLLDLRSFKMTGIDETDFVELSQPDITTIEYWNHIFTTQDSVTVARLLDIKIGKKAWTVGDDMNPRLLQHLENCDSYALKYPTGRLTKAMDAQKTDDERTFTITAGCTDFKHDQIYQLATPDWTYLQNRLTDFLTRPADYFRQ</sequence>
<keyword evidence="2" id="KW-1185">Reference proteome</keyword>
<dbReference type="EMBL" id="JAPFIT010000005">
    <property type="protein sequence ID" value="MDC5738618.1"/>
    <property type="molecule type" value="Genomic_DNA"/>
</dbReference>
<dbReference type="Proteomes" id="UP001150001">
    <property type="component" value="Unassembled WGS sequence"/>
</dbReference>
<organism evidence="1 2">
    <name type="scientific">Vibrio europaeus</name>
    <dbReference type="NCBI Taxonomy" id="300876"/>
    <lineage>
        <taxon>Bacteria</taxon>
        <taxon>Pseudomonadati</taxon>
        <taxon>Pseudomonadota</taxon>
        <taxon>Gammaproteobacteria</taxon>
        <taxon>Vibrionales</taxon>
        <taxon>Vibrionaceae</taxon>
        <taxon>Vibrio</taxon>
        <taxon>Vibrio oreintalis group</taxon>
    </lineage>
</organism>
<evidence type="ECO:0000313" key="2">
    <source>
        <dbReference type="Proteomes" id="UP001150001"/>
    </source>
</evidence>